<evidence type="ECO:0000313" key="3">
    <source>
        <dbReference type="Proteomes" id="UP000026915"/>
    </source>
</evidence>
<keyword evidence="3" id="KW-1185">Reference proteome</keyword>
<evidence type="ECO:0000313" key="2">
    <source>
        <dbReference type="EMBL" id="EOY11027.1"/>
    </source>
</evidence>
<name>A0A061F2V9_THECC</name>
<dbReference type="PROSITE" id="PS51934">
    <property type="entry name" value="LRAT"/>
    <property type="match status" value="1"/>
</dbReference>
<organism evidence="2 3">
    <name type="scientific">Theobroma cacao</name>
    <name type="common">Cacao</name>
    <name type="synonym">Cocoa</name>
    <dbReference type="NCBI Taxonomy" id="3641"/>
    <lineage>
        <taxon>Eukaryota</taxon>
        <taxon>Viridiplantae</taxon>
        <taxon>Streptophyta</taxon>
        <taxon>Embryophyta</taxon>
        <taxon>Tracheophyta</taxon>
        <taxon>Spermatophyta</taxon>
        <taxon>Magnoliopsida</taxon>
        <taxon>eudicotyledons</taxon>
        <taxon>Gunneridae</taxon>
        <taxon>Pentapetalae</taxon>
        <taxon>rosids</taxon>
        <taxon>malvids</taxon>
        <taxon>Malvales</taxon>
        <taxon>Malvaceae</taxon>
        <taxon>Byttnerioideae</taxon>
        <taxon>Theobroma</taxon>
    </lineage>
</organism>
<dbReference type="Gene3D" id="3.90.1720.10">
    <property type="entry name" value="endopeptidase domain like (from Nostoc punctiforme)"/>
    <property type="match status" value="1"/>
</dbReference>
<dbReference type="OMA" id="CFHESHE"/>
<dbReference type="Proteomes" id="UP000026915">
    <property type="component" value="Chromosome 5"/>
</dbReference>
<dbReference type="InParanoid" id="A0A061F2V9"/>
<dbReference type="HOGENOM" id="CLU_062156_1_0_1"/>
<reference evidence="2 3" key="1">
    <citation type="journal article" date="2013" name="Genome Biol.">
        <title>The genome sequence of the most widely cultivated cacao type and its use to identify candidate genes regulating pod color.</title>
        <authorList>
            <person name="Motamayor J.C."/>
            <person name="Mockaitis K."/>
            <person name="Schmutz J."/>
            <person name="Haiminen N."/>
            <person name="Iii D.L."/>
            <person name="Cornejo O."/>
            <person name="Findley S.D."/>
            <person name="Zheng P."/>
            <person name="Utro F."/>
            <person name="Royaert S."/>
            <person name="Saski C."/>
            <person name="Jenkins J."/>
            <person name="Podicheti R."/>
            <person name="Zhao M."/>
            <person name="Scheffler B.E."/>
            <person name="Stack J.C."/>
            <person name="Feltus F.A."/>
            <person name="Mustiga G.M."/>
            <person name="Amores F."/>
            <person name="Phillips W."/>
            <person name="Marelli J.P."/>
            <person name="May G.D."/>
            <person name="Shapiro H."/>
            <person name="Ma J."/>
            <person name="Bustamante C.D."/>
            <person name="Schnell R.J."/>
            <person name="Main D."/>
            <person name="Gilbert D."/>
            <person name="Parida L."/>
            <person name="Kuhn D.N."/>
        </authorList>
    </citation>
    <scope>NUCLEOTIDE SEQUENCE [LARGE SCALE GENOMIC DNA]</scope>
    <source>
        <strain evidence="3">cv. Matina 1-6</strain>
    </source>
</reference>
<proteinExistence type="predicted"/>
<dbReference type="Gramene" id="EOY11027">
    <property type="protein sequence ID" value="EOY11027"/>
    <property type="gene ID" value="TCM_026298"/>
</dbReference>
<dbReference type="STRING" id="3641.A0A061F2V9"/>
<dbReference type="InterPro" id="IPR007053">
    <property type="entry name" value="LRAT_dom"/>
</dbReference>
<dbReference type="PANTHER" id="PTHR46137:SF10">
    <property type="entry name" value="LRAT DOMAIN-CONTAINING PROTEIN"/>
    <property type="match status" value="1"/>
</dbReference>
<sequence length="187" mass="20883">MRSVSRGALRPGDHIFSGRMLHLYFHHGIYVGKGTVTKSNNEKEEIDDAVIHFLGIGKSRSESPCERCGHSSRRIGVVITCLDCFLEDHSIYVYKYNVPYLMLCLKRSGTCTVWSSKPADEVIQTAFSLLEKNSFGNYNFFGNNCEDFATYCKTGVATSNQTAGVLFGFGVPGIIGYNVFKGIFYRN</sequence>
<dbReference type="EMBL" id="CM001883">
    <property type="protein sequence ID" value="EOY11027.1"/>
    <property type="molecule type" value="Genomic_DNA"/>
</dbReference>
<dbReference type="eggNOG" id="ENOG502QSKS">
    <property type="taxonomic scope" value="Eukaryota"/>
</dbReference>
<evidence type="ECO:0000259" key="1">
    <source>
        <dbReference type="PROSITE" id="PS51934"/>
    </source>
</evidence>
<gene>
    <name evidence="2" type="ORF">TCM_026298</name>
</gene>
<protein>
    <submittedName>
        <fullName evidence="2">NC domain-containing-related-like protein</fullName>
    </submittedName>
</protein>
<dbReference type="AlphaFoldDB" id="A0A061F2V9"/>
<dbReference type="PANTHER" id="PTHR46137">
    <property type="entry name" value="OS05G0310600 PROTEIN"/>
    <property type="match status" value="1"/>
</dbReference>
<dbReference type="Pfam" id="PF04970">
    <property type="entry name" value="LRAT"/>
    <property type="match status" value="1"/>
</dbReference>
<accession>A0A061F2V9</accession>
<feature type="domain" description="LRAT" evidence="1">
    <location>
        <begin position="16"/>
        <end position="161"/>
    </location>
</feature>